<evidence type="ECO:0000313" key="3">
    <source>
        <dbReference type="Proteomes" id="UP000593572"/>
    </source>
</evidence>
<reference evidence="2 3" key="1">
    <citation type="journal article" date="2019" name="Genome Biol. Evol.">
        <title>Insights into the evolution of the New World diploid cottons (Gossypium, subgenus Houzingenia) based on genome sequencing.</title>
        <authorList>
            <person name="Grover C.E."/>
            <person name="Arick M.A. 2nd"/>
            <person name="Thrash A."/>
            <person name="Conover J.L."/>
            <person name="Sanders W.S."/>
            <person name="Peterson D.G."/>
            <person name="Frelichowski J.E."/>
            <person name="Scheffler J.A."/>
            <person name="Scheffler B.E."/>
            <person name="Wendel J.F."/>
        </authorList>
    </citation>
    <scope>NUCLEOTIDE SEQUENCE [LARGE SCALE GENOMIC DNA]</scope>
    <source>
        <strain evidence="2">157</strain>
        <tissue evidence="2">Leaf</tissue>
    </source>
</reference>
<keyword evidence="3" id="KW-1185">Reference proteome</keyword>
<evidence type="ECO:0000256" key="1">
    <source>
        <dbReference type="SAM" id="SignalP"/>
    </source>
</evidence>
<organism evidence="2 3">
    <name type="scientific">Gossypium lobatum</name>
    <dbReference type="NCBI Taxonomy" id="34289"/>
    <lineage>
        <taxon>Eukaryota</taxon>
        <taxon>Viridiplantae</taxon>
        <taxon>Streptophyta</taxon>
        <taxon>Embryophyta</taxon>
        <taxon>Tracheophyta</taxon>
        <taxon>Spermatophyta</taxon>
        <taxon>Magnoliopsida</taxon>
        <taxon>eudicotyledons</taxon>
        <taxon>Gunneridae</taxon>
        <taxon>Pentapetalae</taxon>
        <taxon>rosids</taxon>
        <taxon>malvids</taxon>
        <taxon>Malvales</taxon>
        <taxon>Malvaceae</taxon>
        <taxon>Malvoideae</taxon>
        <taxon>Gossypium</taxon>
    </lineage>
</organism>
<dbReference type="AlphaFoldDB" id="A0A7J8NG09"/>
<comment type="caution">
    <text evidence="2">The sequence shown here is derived from an EMBL/GenBank/DDBJ whole genome shotgun (WGS) entry which is preliminary data.</text>
</comment>
<dbReference type="Proteomes" id="UP000593572">
    <property type="component" value="Unassembled WGS sequence"/>
</dbReference>
<evidence type="ECO:0000313" key="2">
    <source>
        <dbReference type="EMBL" id="MBA0575800.1"/>
    </source>
</evidence>
<name>A0A7J8NG09_9ROSI</name>
<proteinExistence type="predicted"/>
<feature type="chain" id="PRO_5029601383" evidence="1">
    <location>
        <begin position="21"/>
        <end position="67"/>
    </location>
</feature>
<dbReference type="EMBL" id="JABEZX010277696">
    <property type="protein sequence ID" value="MBA0575800.1"/>
    <property type="molecule type" value="Genomic_DNA"/>
</dbReference>
<protein>
    <submittedName>
        <fullName evidence="2">Uncharacterized protein</fullName>
    </submittedName>
</protein>
<gene>
    <name evidence="2" type="ORF">Golob_027928</name>
</gene>
<sequence>MGSFCLVLVVLLLSWSLSSSVPPPSSHLCLLHQRDALLHFKATISLIDHFEEFGEGYPRTESWKKSI</sequence>
<accession>A0A7J8NG09</accession>
<feature type="signal peptide" evidence="1">
    <location>
        <begin position="1"/>
        <end position="20"/>
    </location>
</feature>
<keyword evidence="1" id="KW-0732">Signal</keyword>
<feature type="non-terminal residue" evidence="2">
    <location>
        <position position="67"/>
    </location>
</feature>